<feature type="region of interest" description="Disordered" evidence="1">
    <location>
        <begin position="1558"/>
        <end position="1578"/>
    </location>
</feature>
<name>A0AA36I334_9DINO</name>
<protein>
    <submittedName>
        <fullName evidence="2">Uncharacterized protein</fullName>
    </submittedName>
</protein>
<proteinExistence type="predicted"/>
<keyword evidence="3" id="KW-1185">Reference proteome</keyword>
<sequence length="1578" mass="171921">MLSGLLAAWRELRRGPRLLQQPLGQLLLADLDRIGDGAAAVRELAERLPQVEEEDGWELVEELMVEVFPEALVSESWLETLLRVVRTHSCGRKPGGFFSDTHVAALEMLLEAPRPLREIPPAQWQRMRADDPQMLQDIQSCEALYGTDAVAKRADRVEIKIEEVLVIYRFDSLDPKRVEVRAKSTGDELVTQAALWLVQSFSGALALSDAVQLARGRAEASAPEPRSALLLATPSCRWLGLQQETAGVPLDFVSPKQAASQASRMIQKYLTSHKVFQPAGNAETVVNERLAERFAEKLEQMRIGSGSFVTPSLVFHGAGSQEVLRSICRRGFLMPGDWIEGTPDFLEMEHGNVKGVGVYTSPCLDTAARYGGIEDSEGRGLVLVALAAPGCCWHEKSRQKTQETIRSWFFPSGDVKVGTQHGGWVWQGDAWHPTGAGTSLTPDFAFAPVEALYDGRYHSRRYGIGTQVSEELVLASVDQLLPLLLVPFARRDAAPPAKPLPRLPGLKGPGQGRRHALMGSRIYAYPSEPLPERELTCSKLLAAAAPEEELWALHLPKGEKRRGKELNVIFLVDEALGASEFKAEVLTLLSAIGGQLQAPAAAATFNRQGIVQAGCVPFLPSDAAHASFASRWPRKGCEGAGDLAAALQHVTDMAISKLVKDTERRLQQAASPWAQLAAGHQLVTSVGRTETAATVTEVSFEGLKPSSLEVLWHGKAQKSKRLCVVNGDVPVLRVEFEEGEVDFLPPAKLRWGLDPGDVAAEMHFAVFVLSPFTAKDQASGGSLARLETTVQDCGLQLHCSGCRTSVIPLVLGGDASGARLAAFVQTSSNASGEWWMPFYGAETRAEVPGLLEQLQQDMSTWTAHWSEGTQGLVTLGPAAAKLGQGFLGSALGASQPTWELRLQSPSGEAGELLQGQCVLYKGELPRRDVWVDGEEYRLVDPRPALREPGWRLNLEMAYALEMMAQQLRSSSLASLGSTRSQIVDWVAKMRKMALELEPPPLVKQELEAWRRLPPPELAGQVARLRGLTCSLQRLANSLDEAAELQRAAEQEPSSAAWLRRASEMKYGAKALQRAKIDPPEDHQDQWCQQLETLTELDISGVGGPISMLTGCSSLEHLREMQKLAPELKKLRPQEAVYASGAVGLQLRCRRSDAAEVEPWLLLVEHVAVSWADTASAALSLDAGHKLRDAAGEEAPDVAVLAFSPQEAYRWFIHSAMHKSYLGMVFARNPLCQVPGQHMALPVILWVKTAELLIGRAPRDRAGEVPPQEADWFRAMLRIHLEASKTAQHLVQGRGSFEVLADALASADPTGALTEAEGGPQSVCLALAACCFSKKAQPAFWGKRSLERTSSLTLQRANSRTLTPDAVKDEDPAAWPRRLRTLALAMMAEAVSRACRRLVRSLCSTTGDSEAQVSKKLLWDALGLHGSVAEVEPEGQLDDPKLAKLEGHSDDCDIAHVQRRSALLFAPQGKYFQVALTNCTPQGIVGTLMIHMACMLQKADGDELVEKLMQQFFQRDISMKAFIEAVLPGDVSPGAVQAALYAQGLRYFSASSDRWIDGSSEPPVGVKSRADPRLSVGSG</sequence>
<dbReference type="Proteomes" id="UP001178507">
    <property type="component" value="Unassembled WGS sequence"/>
</dbReference>
<dbReference type="EMBL" id="CAUJNA010000686">
    <property type="protein sequence ID" value="CAJ1380158.1"/>
    <property type="molecule type" value="Genomic_DNA"/>
</dbReference>
<dbReference type="Gene3D" id="3.90.228.10">
    <property type="match status" value="1"/>
</dbReference>
<evidence type="ECO:0000256" key="1">
    <source>
        <dbReference type="SAM" id="MobiDB-lite"/>
    </source>
</evidence>
<gene>
    <name evidence="2" type="ORF">EVOR1521_LOCUS8171</name>
</gene>
<reference evidence="2" key="1">
    <citation type="submission" date="2023-08" db="EMBL/GenBank/DDBJ databases">
        <authorList>
            <person name="Chen Y."/>
            <person name="Shah S."/>
            <person name="Dougan E. K."/>
            <person name="Thang M."/>
            <person name="Chan C."/>
        </authorList>
    </citation>
    <scope>NUCLEOTIDE SEQUENCE</scope>
</reference>
<evidence type="ECO:0000313" key="3">
    <source>
        <dbReference type="Proteomes" id="UP001178507"/>
    </source>
</evidence>
<evidence type="ECO:0000313" key="2">
    <source>
        <dbReference type="EMBL" id="CAJ1380158.1"/>
    </source>
</evidence>
<organism evidence="2 3">
    <name type="scientific">Effrenium voratum</name>
    <dbReference type="NCBI Taxonomy" id="2562239"/>
    <lineage>
        <taxon>Eukaryota</taxon>
        <taxon>Sar</taxon>
        <taxon>Alveolata</taxon>
        <taxon>Dinophyceae</taxon>
        <taxon>Suessiales</taxon>
        <taxon>Symbiodiniaceae</taxon>
        <taxon>Effrenium</taxon>
    </lineage>
</organism>
<accession>A0AA36I334</accession>
<dbReference type="SUPFAM" id="SSF56399">
    <property type="entry name" value="ADP-ribosylation"/>
    <property type="match status" value="1"/>
</dbReference>
<comment type="caution">
    <text evidence="2">The sequence shown here is derived from an EMBL/GenBank/DDBJ whole genome shotgun (WGS) entry which is preliminary data.</text>
</comment>